<dbReference type="OrthoDB" id="2278533at2759"/>
<protein>
    <submittedName>
        <fullName evidence="1">Uncharacterized protein</fullName>
    </submittedName>
</protein>
<reference evidence="1 2" key="1">
    <citation type="journal article" date="2018" name="G3 (Bethesda)">
        <title>Phylogenetic and Phylogenomic Definition of Rhizopus Species.</title>
        <authorList>
            <person name="Gryganskyi A.P."/>
            <person name="Golan J."/>
            <person name="Dolatabadi S."/>
            <person name="Mondo S."/>
            <person name="Robb S."/>
            <person name="Idnurm A."/>
            <person name="Muszewska A."/>
            <person name="Steczkiewicz K."/>
            <person name="Masonjones S."/>
            <person name="Liao H.L."/>
            <person name="Gajdeczka M.T."/>
            <person name="Anike F."/>
            <person name="Vuek A."/>
            <person name="Anishchenko I.M."/>
            <person name="Voigt K."/>
            <person name="de Hoog G.S."/>
            <person name="Smith M.E."/>
            <person name="Heitman J."/>
            <person name="Vilgalys R."/>
            <person name="Stajich J.E."/>
        </authorList>
    </citation>
    <scope>NUCLEOTIDE SEQUENCE [LARGE SCALE GENOMIC DNA]</scope>
    <source>
        <strain evidence="1 2">LSU 92-RS-03</strain>
    </source>
</reference>
<evidence type="ECO:0000313" key="1">
    <source>
        <dbReference type="EMBL" id="RCH82413.1"/>
    </source>
</evidence>
<dbReference type="EMBL" id="PJQM01005108">
    <property type="protein sequence ID" value="RCH82413.1"/>
    <property type="molecule type" value="Genomic_DNA"/>
</dbReference>
<keyword evidence="2" id="KW-1185">Reference proteome</keyword>
<dbReference type="Proteomes" id="UP000253551">
    <property type="component" value="Unassembled WGS sequence"/>
</dbReference>
<proteinExistence type="predicted"/>
<organism evidence="1 2">
    <name type="scientific">Rhizopus stolonifer</name>
    <name type="common">Rhizopus nigricans</name>
    <dbReference type="NCBI Taxonomy" id="4846"/>
    <lineage>
        <taxon>Eukaryota</taxon>
        <taxon>Fungi</taxon>
        <taxon>Fungi incertae sedis</taxon>
        <taxon>Mucoromycota</taxon>
        <taxon>Mucoromycotina</taxon>
        <taxon>Mucoromycetes</taxon>
        <taxon>Mucorales</taxon>
        <taxon>Mucorineae</taxon>
        <taxon>Rhizopodaceae</taxon>
        <taxon>Rhizopus</taxon>
    </lineage>
</organism>
<feature type="non-terminal residue" evidence="1">
    <location>
        <position position="1"/>
    </location>
</feature>
<sequence>LSTGTIVEEKMKEYAIDCNYEHPVHSLVLDTSDKIWKKYSSGKEIFEIKSYNNKQFRDLPVVLRTYLDSLKESNDAVTLKKSWTKNKHALRWGYLPLTDQLEGDMMRRIWRFIDTVFDDSKVTCRGVEKTSRSSSASINTNRTLAGIERMERKLMGRKLDFIFYRQLFEYGCCECGRSENQTKELLDGSKMAKVLKETKFTIVLCDSPAGYVCHINHKRTLDLPEEADDICNALLPILTAVYKSRVMMEDTNKLVKQKPVDIDADPD</sequence>
<gene>
    <name evidence="1" type="ORF">CU098_005247</name>
</gene>
<evidence type="ECO:0000313" key="2">
    <source>
        <dbReference type="Proteomes" id="UP000253551"/>
    </source>
</evidence>
<name>A0A367IXH8_RHIST</name>
<comment type="caution">
    <text evidence="1">The sequence shown here is derived from an EMBL/GenBank/DDBJ whole genome shotgun (WGS) entry which is preliminary data.</text>
</comment>
<dbReference type="AlphaFoldDB" id="A0A367IXH8"/>
<accession>A0A367IXH8</accession>